<reference evidence="6" key="1">
    <citation type="submission" date="2021-02" db="EMBL/GenBank/DDBJ databases">
        <authorList>
            <person name="Nowell W R."/>
        </authorList>
    </citation>
    <scope>NUCLEOTIDE SEQUENCE</scope>
</reference>
<evidence type="ECO:0000256" key="1">
    <source>
        <dbReference type="ARBA" id="ARBA00022723"/>
    </source>
</evidence>
<evidence type="ECO:0000256" key="2">
    <source>
        <dbReference type="ARBA" id="ARBA00022771"/>
    </source>
</evidence>
<keyword evidence="4" id="KW-0812">Transmembrane</keyword>
<comment type="caution">
    <text evidence="6">The sequence shown here is derived from an EMBL/GenBank/DDBJ whole genome shotgun (WGS) entry which is preliminary data.</text>
</comment>
<keyword evidence="4" id="KW-1133">Transmembrane helix</keyword>
<dbReference type="PROSITE" id="PS01358">
    <property type="entry name" value="ZF_RANBP2_1"/>
    <property type="match status" value="1"/>
</dbReference>
<gene>
    <name evidence="6" type="ORF">EDS130_LOCUS34709</name>
</gene>
<evidence type="ECO:0000259" key="5">
    <source>
        <dbReference type="PROSITE" id="PS01358"/>
    </source>
</evidence>
<feature type="transmembrane region" description="Helical" evidence="4">
    <location>
        <begin position="531"/>
        <end position="553"/>
    </location>
</feature>
<dbReference type="InterPro" id="IPR001876">
    <property type="entry name" value="Znf_RanBP2"/>
</dbReference>
<accession>A0A815JF36</accession>
<keyword evidence="1" id="KW-0479">Metal-binding</keyword>
<sequence>MVQFINGQRSPPVSVILAANDHLFVSLKSNSNSPIQYQFSANRKKVFYISRSLLNASTVAIGKAQNHSQLYFVTMQKNGSVLYMSKVTVTDNEYVEMDTVTSGNLSKANPINRLVLSVEPRGQYAIAMTDSFIFIRNLFTRIHWIDEIVWPNSTRFTPVCADMSARFVYMAGYEKSAGSCTVTVYLMSVDFSGCRIQFHDRWQSELACSYDHLDLSLSVSEQADEKILLGIPTINSVYLFTIDETPTKSFRLQHLGTKRQDIMMRDNYGTSVVWLNNGQRAAVLDTADLPRDSVITARSNVYIYDSNNMTLFITNATATMTFPNFFQKYTNQFKPTATFMVATQTTPSTLYLINQLYHILVLLPSDPGYYSVESFFYDDIYTNHVDGLYFLYPNRVTCPVGTYKNDAGIWPCSVCKADNTSLIPTCLQCQNRSNCPLEFAMTEELMSDVTQSIGYPETAEIDVFDDILFYNMFRTDCGWKSPIIMTAIVLSIVVLLSMLICSMNLSKRFRIKQQFAKNLFKHFDLIEQGKFWFGGLISISALFFIGFLVQFSVTFHTQYSMETKHSTCQTKDLLNAKFETSLRFLNSPAGDHETVFNLLNSQVFTLNIQFINTSLHCGRIMFAIRNETDSNKSLFSCYPTDTSLVVSIKLPFHVSSVKMTLQGNNTIQAVRVGLSAEYSRIGDSWTQALNFSKMFHDRSKMMSQNMNIHLELTKVINVTEGLTKNDQTTYSGLWFPTFTFDPDQLFKNTTLLNDHPQTILDVGTSETPFFVRNKQQPIARQAEIIFKTILFAGICIDLLAMLFLLLGLWIIPVIKLFFHKLLQPNNWIHRLLIGTQSDSLEIVELRKKILDLEAKMNKISVFENYHQLYAVHDEREGYVSQNTF</sequence>
<keyword evidence="3" id="KW-0862">Zinc</keyword>
<feature type="transmembrane region" description="Helical" evidence="4">
    <location>
        <begin position="483"/>
        <end position="505"/>
    </location>
</feature>
<evidence type="ECO:0000313" key="6">
    <source>
        <dbReference type="EMBL" id="CAF1377084.1"/>
    </source>
</evidence>
<dbReference type="EMBL" id="CAJNOJ010000294">
    <property type="protein sequence ID" value="CAF1377084.1"/>
    <property type="molecule type" value="Genomic_DNA"/>
</dbReference>
<feature type="transmembrane region" description="Helical" evidence="4">
    <location>
        <begin position="784"/>
        <end position="811"/>
    </location>
</feature>
<proteinExistence type="predicted"/>
<name>A0A815JF36_ADIRI</name>
<dbReference type="AlphaFoldDB" id="A0A815JF36"/>
<keyword evidence="2" id="KW-0863">Zinc-finger</keyword>
<dbReference type="GO" id="GO:0008270">
    <property type="term" value="F:zinc ion binding"/>
    <property type="evidence" value="ECO:0007669"/>
    <property type="project" value="UniProtKB-KW"/>
</dbReference>
<protein>
    <recommendedName>
        <fullName evidence="5">RanBP2-type domain-containing protein</fullName>
    </recommendedName>
</protein>
<evidence type="ECO:0000256" key="3">
    <source>
        <dbReference type="ARBA" id="ARBA00022833"/>
    </source>
</evidence>
<organism evidence="6 7">
    <name type="scientific">Adineta ricciae</name>
    <name type="common">Rotifer</name>
    <dbReference type="NCBI Taxonomy" id="249248"/>
    <lineage>
        <taxon>Eukaryota</taxon>
        <taxon>Metazoa</taxon>
        <taxon>Spiralia</taxon>
        <taxon>Gnathifera</taxon>
        <taxon>Rotifera</taxon>
        <taxon>Eurotatoria</taxon>
        <taxon>Bdelloidea</taxon>
        <taxon>Adinetida</taxon>
        <taxon>Adinetidae</taxon>
        <taxon>Adineta</taxon>
    </lineage>
</organism>
<dbReference type="Proteomes" id="UP000663852">
    <property type="component" value="Unassembled WGS sequence"/>
</dbReference>
<evidence type="ECO:0000256" key="4">
    <source>
        <dbReference type="SAM" id="Phobius"/>
    </source>
</evidence>
<evidence type="ECO:0000313" key="7">
    <source>
        <dbReference type="Proteomes" id="UP000663852"/>
    </source>
</evidence>
<keyword evidence="4" id="KW-0472">Membrane</keyword>
<feature type="domain" description="RanBP2-type" evidence="5">
    <location>
        <begin position="410"/>
        <end position="429"/>
    </location>
</feature>